<keyword evidence="2" id="KW-1185">Reference proteome</keyword>
<sequence length="67" mass="7816">MRTAATARMYTLLREFNENQIYSRNFTTWGLGFFTKLRNIRVRVAKTKVLLALCAAAITFVKTEERL</sequence>
<proteinExistence type="predicted"/>
<comment type="caution">
    <text evidence="1">The sequence shown here is derived from an EMBL/GenBank/DDBJ whole genome shotgun (WGS) entry which is preliminary data.</text>
</comment>
<dbReference type="EMBL" id="PIPP01000003">
    <property type="protein sequence ID" value="RUO36720.1"/>
    <property type="molecule type" value="Genomic_DNA"/>
</dbReference>
<reference evidence="2" key="1">
    <citation type="journal article" date="2018" name="Front. Microbiol.">
        <title>Genome-Based Analysis Reveals the Taxonomy and Diversity of the Family Idiomarinaceae.</title>
        <authorList>
            <person name="Liu Y."/>
            <person name="Lai Q."/>
            <person name="Shao Z."/>
        </authorList>
    </citation>
    <scope>NUCLEOTIDE SEQUENCE [LARGE SCALE GENOMIC DNA]</scope>
    <source>
        <strain evidence="2">AIS</strain>
    </source>
</reference>
<evidence type="ECO:0000313" key="1">
    <source>
        <dbReference type="EMBL" id="RUO36720.1"/>
    </source>
</evidence>
<dbReference type="AlphaFoldDB" id="A0A432WSH3"/>
<organism evidence="1 2">
    <name type="scientific">Aliidiomarina shirensis</name>
    <dbReference type="NCBI Taxonomy" id="1048642"/>
    <lineage>
        <taxon>Bacteria</taxon>
        <taxon>Pseudomonadati</taxon>
        <taxon>Pseudomonadota</taxon>
        <taxon>Gammaproteobacteria</taxon>
        <taxon>Alteromonadales</taxon>
        <taxon>Idiomarinaceae</taxon>
        <taxon>Aliidiomarina</taxon>
    </lineage>
</organism>
<protein>
    <submittedName>
        <fullName evidence="1">Uncharacterized protein</fullName>
    </submittedName>
</protein>
<evidence type="ECO:0000313" key="2">
    <source>
        <dbReference type="Proteomes" id="UP000286934"/>
    </source>
</evidence>
<dbReference type="Proteomes" id="UP000286934">
    <property type="component" value="Unassembled WGS sequence"/>
</dbReference>
<name>A0A432WSH3_9GAMM</name>
<accession>A0A432WSH3</accession>
<gene>
    <name evidence="1" type="ORF">CWE13_07665</name>
</gene>